<reference evidence="1 2" key="1">
    <citation type="submission" date="2020-04" db="EMBL/GenBank/DDBJ databases">
        <authorList>
            <person name="De Canck E."/>
        </authorList>
    </citation>
    <scope>NUCLEOTIDE SEQUENCE [LARGE SCALE GENOMIC DNA]</scope>
    <source>
        <strain evidence="1 2">LMG 28138</strain>
    </source>
</reference>
<gene>
    <name evidence="1" type="ORF">LMG28138_06058</name>
</gene>
<dbReference type="RefSeq" id="WP_175108521.1">
    <property type="nucleotide sequence ID" value="NZ_CADIKM010000142.1"/>
</dbReference>
<dbReference type="EMBL" id="CADIKM010000142">
    <property type="protein sequence ID" value="CAB3808653.1"/>
    <property type="molecule type" value="Genomic_DNA"/>
</dbReference>
<organism evidence="1 2">
    <name type="scientific">Pararobbsia alpina</name>
    <dbReference type="NCBI Taxonomy" id="621374"/>
    <lineage>
        <taxon>Bacteria</taxon>
        <taxon>Pseudomonadati</taxon>
        <taxon>Pseudomonadota</taxon>
        <taxon>Betaproteobacteria</taxon>
        <taxon>Burkholderiales</taxon>
        <taxon>Burkholderiaceae</taxon>
        <taxon>Pararobbsia</taxon>
    </lineage>
</organism>
<dbReference type="AlphaFoldDB" id="A0A6S7BQ82"/>
<evidence type="ECO:0000313" key="1">
    <source>
        <dbReference type="EMBL" id="CAB3808653.1"/>
    </source>
</evidence>
<dbReference type="Proteomes" id="UP000494115">
    <property type="component" value="Unassembled WGS sequence"/>
</dbReference>
<name>A0A6S7BQ82_9BURK</name>
<protein>
    <recommendedName>
        <fullName evidence="3">Transcriptional regulator</fullName>
    </recommendedName>
</protein>
<sequence>MQNTKNIHQYNGYSISPSAHRFADGWFAANLLLVADDWRSGEPASYEFHALDYFDNETQALDHATSWAQGWVDSRG</sequence>
<accession>A0A6S7BQ82</accession>
<evidence type="ECO:0000313" key="2">
    <source>
        <dbReference type="Proteomes" id="UP000494115"/>
    </source>
</evidence>
<keyword evidence="2" id="KW-1185">Reference proteome</keyword>
<proteinExistence type="predicted"/>
<evidence type="ECO:0008006" key="3">
    <source>
        <dbReference type="Google" id="ProtNLM"/>
    </source>
</evidence>